<reference evidence="1 2" key="1">
    <citation type="submission" date="2024-08" db="EMBL/GenBank/DDBJ databases">
        <title>Gnathostoma spinigerum genome.</title>
        <authorList>
            <person name="Gonzalez-Bertolin B."/>
            <person name="Monzon S."/>
            <person name="Zaballos A."/>
            <person name="Jimenez P."/>
            <person name="Dekumyoy P."/>
            <person name="Varona S."/>
            <person name="Cuesta I."/>
            <person name="Sumanam S."/>
            <person name="Adisakwattana P."/>
            <person name="Gasser R.B."/>
            <person name="Hernandez-Gonzalez A."/>
            <person name="Young N.D."/>
            <person name="Perteguer M.J."/>
        </authorList>
    </citation>
    <scope>NUCLEOTIDE SEQUENCE [LARGE SCALE GENOMIC DNA]</scope>
    <source>
        <strain evidence="1">AL3</strain>
        <tissue evidence="1">Liver</tissue>
    </source>
</reference>
<protein>
    <submittedName>
        <fullName evidence="1">Uncharacterized protein</fullName>
    </submittedName>
</protein>
<evidence type="ECO:0000313" key="1">
    <source>
        <dbReference type="EMBL" id="MFH4982187.1"/>
    </source>
</evidence>
<organism evidence="1 2">
    <name type="scientific">Gnathostoma spinigerum</name>
    <dbReference type="NCBI Taxonomy" id="75299"/>
    <lineage>
        <taxon>Eukaryota</taxon>
        <taxon>Metazoa</taxon>
        <taxon>Ecdysozoa</taxon>
        <taxon>Nematoda</taxon>
        <taxon>Chromadorea</taxon>
        <taxon>Rhabditida</taxon>
        <taxon>Spirurina</taxon>
        <taxon>Gnathostomatomorpha</taxon>
        <taxon>Gnathostomatoidea</taxon>
        <taxon>Gnathostomatidae</taxon>
        <taxon>Gnathostoma</taxon>
    </lineage>
</organism>
<proteinExistence type="predicted"/>
<keyword evidence="2" id="KW-1185">Reference proteome</keyword>
<accession>A0ABD6EZI4</accession>
<dbReference type="AlphaFoldDB" id="A0ABD6EZI4"/>
<evidence type="ECO:0000313" key="2">
    <source>
        <dbReference type="Proteomes" id="UP001608902"/>
    </source>
</evidence>
<dbReference type="EMBL" id="JBGFUD010008667">
    <property type="protein sequence ID" value="MFH4982187.1"/>
    <property type="molecule type" value="Genomic_DNA"/>
</dbReference>
<name>A0ABD6EZI4_9BILA</name>
<sequence length="89" mass="10028">MDVGYCDLLLYDICAIYSFRVDVDGISCSFIWKVTGQVAFSTLTRLQIFAKLLNTNQASLELPTILAELRSENAIHFEFVQIFVPPGVH</sequence>
<dbReference type="Proteomes" id="UP001608902">
    <property type="component" value="Unassembled WGS sequence"/>
</dbReference>
<comment type="caution">
    <text evidence="1">The sequence shown here is derived from an EMBL/GenBank/DDBJ whole genome shotgun (WGS) entry which is preliminary data.</text>
</comment>
<gene>
    <name evidence="1" type="ORF">AB6A40_008896</name>
</gene>